<dbReference type="AlphaFoldDB" id="A0AAW3YQT1"/>
<dbReference type="Gene3D" id="3.90.580.10">
    <property type="entry name" value="Zinc finger, CHC2-type domain"/>
    <property type="match status" value="1"/>
</dbReference>
<dbReference type="RefSeq" id="WP_323868269.1">
    <property type="nucleotide sequence ID" value="NZ_JACXBF010000048.1"/>
</dbReference>
<dbReference type="InterPro" id="IPR002694">
    <property type="entry name" value="Znf_CHC2"/>
</dbReference>
<gene>
    <name evidence="5" type="ORF">ID854_01675</name>
</gene>
<evidence type="ECO:0000256" key="2">
    <source>
        <dbReference type="ARBA" id="ARBA00022771"/>
    </source>
</evidence>
<dbReference type="PANTHER" id="PTHR30313:SF2">
    <property type="entry name" value="DNA PRIMASE"/>
    <property type="match status" value="1"/>
</dbReference>
<keyword evidence="1" id="KW-0479">Metal-binding</keyword>
<dbReference type="SMART" id="SM00400">
    <property type="entry name" value="ZnF_CHCC"/>
    <property type="match status" value="1"/>
</dbReference>
<evidence type="ECO:0000256" key="3">
    <source>
        <dbReference type="ARBA" id="ARBA00022833"/>
    </source>
</evidence>
<protein>
    <submittedName>
        <fullName evidence="5">DNA primase</fullName>
    </submittedName>
</protein>
<dbReference type="GO" id="GO:0003899">
    <property type="term" value="F:DNA-directed RNA polymerase activity"/>
    <property type="evidence" value="ECO:0007669"/>
    <property type="project" value="InterPro"/>
</dbReference>
<dbReference type="InterPro" id="IPR050219">
    <property type="entry name" value="DnaG_primase"/>
</dbReference>
<feature type="non-terminal residue" evidence="5">
    <location>
        <position position="246"/>
    </location>
</feature>
<dbReference type="PANTHER" id="PTHR30313">
    <property type="entry name" value="DNA PRIMASE"/>
    <property type="match status" value="1"/>
</dbReference>
<dbReference type="Gene3D" id="3.90.980.10">
    <property type="entry name" value="DNA primase, catalytic core, N-terminal domain"/>
    <property type="match status" value="1"/>
</dbReference>
<keyword evidence="2" id="KW-0863">Zinc-finger</keyword>
<reference evidence="5" key="2">
    <citation type="journal article" date="2024" name="Toxins">
        <title>Genome Sequence Analysis of Native Xenorhabdus Strains Isolated from Entomopathogenic Nematodes in Argentina.</title>
        <authorList>
            <person name="Palma L."/>
            <person name="Frizzo L."/>
            <person name="Kaiser S."/>
            <person name="Berry C."/>
            <person name="Caballero P."/>
            <person name="Bode H.B."/>
            <person name="Del Valle E.E."/>
        </authorList>
    </citation>
    <scope>NUCLEOTIDE SEQUENCE</scope>
    <source>
        <strain evidence="5">M</strain>
    </source>
</reference>
<evidence type="ECO:0000313" key="5">
    <source>
        <dbReference type="EMBL" id="MBD2799202.1"/>
    </source>
</evidence>
<evidence type="ECO:0000259" key="4">
    <source>
        <dbReference type="SMART" id="SM00400"/>
    </source>
</evidence>
<proteinExistence type="predicted"/>
<dbReference type="Proteomes" id="UP001193920">
    <property type="component" value="Unassembled WGS sequence"/>
</dbReference>
<feature type="domain" description="Zinc finger CHC2-type" evidence="4">
    <location>
        <begin position="36"/>
        <end position="90"/>
    </location>
</feature>
<reference evidence="5" key="1">
    <citation type="submission" date="2020-09" db="EMBL/GenBank/DDBJ databases">
        <authorList>
            <person name="Palma L."/>
            <person name="Caballero P."/>
            <person name="Berry C."/>
            <person name="Del Valle E."/>
        </authorList>
    </citation>
    <scope>NUCLEOTIDE SEQUENCE</scope>
    <source>
        <strain evidence="5">M</strain>
    </source>
</reference>
<comment type="caution">
    <text evidence="5">The sequence shown here is derived from an EMBL/GenBank/DDBJ whole genome shotgun (WGS) entry which is preliminary data.</text>
</comment>
<name>A0AAW3YQT1_9GAMM</name>
<dbReference type="GO" id="GO:0005737">
    <property type="term" value="C:cytoplasm"/>
    <property type="evidence" value="ECO:0007669"/>
    <property type="project" value="TreeGrafter"/>
</dbReference>
<dbReference type="GO" id="GO:0006269">
    <property type="term" value="P:DNA replication, synthesis of primer"/>
    <property type="evidence" value="ECO:0007669"/>
    <property type="project" value="TreeGrafter"/>
</dbReference>
<dbReference type="Pfam" id="PF01807">
    <property type="entry name" value="Zn_ribbon_DnaG"/>
    <property type="match status" value="1"/>
</dbReference>
<dbReference type="SUPFAM" id="SSF57783">
    <property type="entry name" value="Zinc beta-ribbon"/>
    <property type="match status" value="1"/>
</dbReference>
<accession>A0AAW3YQT1</accession>
<organism evidence="5">
    <name type="scientific">Xenorhabdus szentirmaii</name>
    <dbReference type="NCBI Taxonomy" id="290112"/>
    <lineage>
        <taxon>Bacteria</taxon>
        <taxon>Pseudomonadati</taxon>
        <taxon>Pseudomonadota</taxon>
        <taxon>Gammaproteobacteria</taxon>
        <taxon>Enterobacterales</taxon>
        <taxon>Morganellaceae</taxon>
        <taxon>Xenorhabdus</taxon>
    </lineage>
</organism>
<dbReference type="SUPFAM" id="SSF56731">
    <property type="entry name" value="DNA primase core"/>
    <property type="match status" value="1"/>
</dbReference>
<dbReference type="GO" id="GO:0008270">
    <property type="term" value="F:zinc ion binding"/>
    <property type="evidence" value="ECO:0007669"/>
    <property type="project" value="UniProtKB-KW"/>
</dbReference>
<dbReference type="InterPro" id="IPR036977">
    <property type="entry name" value="DNA_primase_Znf_CHC2"/>
</dbReference>
<dbReference type="InterPro" id="IPR037068">
    <property type="entry name" value="DNA_primase_core_N_sf"/>
</dbReference>
<dbReference type="EMBL" id="JACXBF010000048">
    <property type="protein sequence ID" value="MBD2799202.1"/>
    <property type="molecule type" value="Genomic_DNA"/>
</dbReference>
<dbReference type="GO" id="GO:0003677">
    <property type="term" value="F:DNA binding"/>
    <property type="evidence" value="ECO:0007669"/>
    <property type="project" value="InterPro"/>
</dbReference>
<evidence type="ECO:0000256" key="1">
    <source>
        <dbReference type="ARBA" id="ARBA00022723"/>
    </source>
</evidence>
<keyword evidence="3" id="KW-0862">Zinc</keyword>
<sequence>MARIPDAELQHLKSAVSLVAVIEQQGRKLTPRGKDMTVLCPFHQEKTPSMVITPSKNLYHCFGCDAGGSVLDWVMKTEGLSLRHAVERLRAMLGENPAVEPLVASEELAGDAAGQQALLSRVVEFYHQTLLNAPEVHQYLKKRRLDYPELVSHFKLGFANRTLGYRLPDKKQKAGAEIRARLQAVGLLRESGHEHFSGSLVIPVIGAEGQVQELYGRKITDRLRAGTPLHLYLPGAHGGVWNEAGL</sequence>